<reference evidence="2" key="2">
    <citation type="submission" date="2021-09" db="EMBL/GenBank/DDBJ databases">
        <authorList>
            <person name="Jia N."/>
            <person name="Wang J."/>
            <person name="Shi W."/>
            <person name="Du L."/>
            <person name="Sun Y."/>
            <person name="Zhan W."/>
            <person name="Jiang J."/>
            <person name="Wang Q."/>
            <person name="Zhang B."/>
            <person name="Ji P."/>
            <person name="Sakyi L.B."/>
            <person name="Cui X."/>
            <person name="Yuan T."/>
            <person name="Jiang B."/>
            <person name="Yang W."/>
            <person name="Lam T.T.-Y."/>
            <person name="Chang Q."/>
            <person name="Ding S."/>
            <person name="Wang X."/>
            <person name="Zhu J."/>
            <person name="Ruan X."/>
            <person name="Zhao L."/>
            <person name="Wei J."/>
            <person name="Que T."/>
            <person name="Du C."/>
            <person name="Cheng J."/>
            <person name="Dai P."/>
            <person name="Han X."/>
            <person name="Huang E."/>
            <person name="Gao Y."/>
            <person name="Liu J."/>
            <person name="Shao H."/>
            <person name="Ye R."/>
            <person name="Li L."/>
            <person name="Wei W."/>
            <person name="Wang X."/>
            <person name="Wang C."/>
            <person name="Huo Q."/>
            <person name="Li W."/>
            <person name="Guo W."/>
            <person name="Chen H."/>
            <person name="Chen S."/>
            <person name="Zhou L."/>
            <person name="Zhou L."/>
            <person name="Ni X."/>
            <person name="Tian J."/>
            <person name="Zhou Y."/>
            <person name="Sheng Y."/>
            <person name="Liu T."/>
            <person name="Pan Y."/>
            <person name="Xia L."/>
            <person name="Li J."/>
            <person name="Zhao F."/>
            <person name="Cao W."/>
        </authorList>
    </citation>
    <scope>NUCLEOTIDE SEQUENCE</scope>
    <source>
        <strain evidence="2">Rsan-2018</strain>
        <tissue evidence="2">Larvae</tissue>
    </source>
</reference>
<evidence type="ECO:0000313" key="2">
    <source>
        <dbReference type="EMBL" id="KAH7938887.1"/>
    </source>
</evidence>
<keyword evidence="3" id="KW-1185">Reference proteome</keyword>
<accession>A0A9D4SPJ0</accession>
<feature type="compositionally biased region" description="Low complexity" evidence="1">
    <location>
        <begin position="41"/>
        <end position="55"/>
    </location>
</feature>
<gene>
    <name evidence="2" type="ORF">HPB52_002104</name>
</gene>
<feature type="region of interest" description="Disordered" evidence="1">
    <location>
        <begin position="1"/>
        <end position="123"/>
    </location>
</feature>
<protein>
    <submittedName>
        <fullName evidence="2">Uncharacterized protein</fullName>
    </submittedName>
</protein>
<evidence type="ECO:0000256" key="1">
    <source>
        <dbReference type="SAM" id="MobiDB-lite"/>
    </source>
</evidence>
<dbReference type="AlphaFoldDB" id="A0A9D4SPJ0"/>
<dbReference type="EMBL" id="JABSTV010001254">
    <property type="protein sequence ID" value="KAH7938887.1"/>
    <property type="molecule type" value="Genomic_DNA"/>
</dbReference>
<comment type="caution">
    <text evidence="2">The sequence shown here is derived from an EMBL/GenBank/DDBJ whole genome shotgun (WGS) entry which is preliminary data.</text>
</comment>
<sequence>MLRSRSVDSFSRIGTRSSHHSPTRPRRPGSFARFAGSQKFPAAPTRTAPSTAAASLRQQSGTPSLDHRNHRQLQQPSRPPSLSFARPDRTSKRRVPFQPPTRCHPLPCHHSHPSMTSSTSTNELLLIERDEVLWVSPFALDKEEAT</sequence>
<organism evidence="2 3">
    <name type="scientific">Rhipicephalus sanguineus</name>
    <name type="common">Brown dog tick</name>
    <name type="synonym">Ixodes sanguineus</name>
    <dbReference type="NCBI Taxonomy" id="34632"/>
    <lineage>
        <taxon>Eukaryota</taxon>
        <taxon>Metazoa</taxon>
        <taxon>Ecdysozoa</taxon>
        <taxon>Arthropoda</taxon>
        <taxon>Chelicerata</taxon>
        <taxon>Arachnida</taxon>
        <taxon>Acari</taxon>
        <taxon>Parasitiformes</taxon>
        <taxon>Ixodida</taxon>
        <taxon>Ixodoidea</taxon>
        <taxon>Ixodidae</taxon>
        <taxon>Rhipicephalinae</taxon>
        <taxon>Rhipicephalus</taxon>
        <taxon>Rhipicephalus</taxon>
    </lineage>
</organism>
<reference evidence="2" key="1">
    <citation type="journal article" date="2020" name="Cell">
        <title>Large-Scale Comparative Analyses of Tick Genomes Elucidate Their Genetic Diversity and Vector Capacities.</title>
        <authorList>
            <consortium name="Tick Genome and Microbiome Consortium (TIGMIC)"/>
            <person name="Jia N."/>
            <person name="Wang J."/>
            <person name="Shi W."/>
            <person name="Du L."/>
            <person name="Sun Y."/>
            <person name="Zhan W."/>
            <person name="Jiang J.F."/>
            <person name="Wang Q."/>
            <person name="Zhang B."/>
            <person name="Ji P."/>
            <person name="Bell-Sakyi L."/>
            <person name="Cui X.M."/>
            <person name="Yuan T.T."/>
            <person name="Jiang B.G."/>
            <person name="Yang W.F."/>
            <person name="Lam T.T."/>
            <person name="Chang Q.C."/>
            <person name="Ding S.J."/>
            <person name="Wang X.J."/>
            <person name="Zhu J.G."/>
            <person name="Ruan X.D."/>
            <person name="Zhao L."/>
            <person name="Wei J.T."/>
            <person name="Ye R.Z."/>
            <person name="Que T.C."/>
            <person name="Du C.H."/>
            <person name="Zhou Y.H."/>
            <person name="Cheng J.X."/>
            <person name="Dai P.F."/>
            <person name="Guo W.B."/>
            <person name="Han X.H."/>
            <person name="Huang E.J."/>
            <person name="Li L.F."/>
            <person name="Wei W."/>
            <person name="Gao Y.C."/>
            <person name="Liu J.Z."/>
            <person name="Shao H.Z."/>
            <person name="Wang X."/>
            <person name="Wang C.C."/>
            <person name="Yang T.C."/>
            <person name="Huo Q.B."/>
            <person name="Li W."/>
            <person name="Chen H.Y."/>
            <person name="Chen S.E."/>
            <person name="Zhou L.G."/>
            <person name="Ni X.B."/>
            <person name="Tian J.H."/>
            <person name="Sheng Y."/>
            <person name="Liu T."/>
            <person name="Pan Y.S."/>
            <person name="Xia L.Y."/>
            <person name="Li J."/>
            <person name="Zhao F."/>
            <person name="Cao W.C."/>
        </authorList>
    </citation>
    <scope>NUCLEOTIDE SEQUENCE</scope>
    <source>
        <strain evidence="2">Rsan-2018</strain>
    </source>
</reference>
<name>A0A9D4SPJ0_RHISA</name>
<evidence type="ECO:0000313" key="3">
    <source>
        <dbReference type="Proteomes" id="UP000821837"/>
    </source>
</evidence>
<feature type="compositionally biased region" description="Basic residues" evidence="1">
    <location>
        <begin position="17"/>
        <end position="27"/>
    </location>
</feature>
<dbReference type="Proteomes" id="UP000821837">
    <property type="component" value="Chromosome 8"/>
</dbReference>
<proteinExistence type="predicted"/>